<name>A0ACC3TAE7_LIPKO</name>
<evidence type="ECO:0000313" key="1">
    <source>
        <dbReference type="EMBL" id="KAK9240744.1"/>
    </source>
</evidence>
<comment type="caution">
    <text evidence="1">The sequence shown here is derived from an EMBL/GenBank/DDBJ whole genome shotgun (WGS) entry which is preliminary data.</text>
</comment>
<reference evidence="2" key="1">
    <citation type="journal article" date="2024" name="Front. Bioeng. Biotechnol.">
        <title>Genome-scale model development and genomic sequencing of the oleaginous clade Lipomyces.</title>
        <authorList>
            <person name="Czajka J.J."/>
            <person name="Han Y."/>
            <person name="Kim J."/>
            <person name="Mondo S.J."/>
            <person name="Hofstad B.A."/>
            <person name="Robles A."/>
            <person name="Haridas S."/>
            <person name="Riley R."/>
            <person name="LaButti K."/>
            <person name="Pangilinan J."/>
            <person name="Andreopoulos W."/>
            <person name="Lipzen A."/>
            <person name="Yan J."/>
            <person name="Wang M."/>
            <person name="Ng V."/>
            <person name="Grigoriev I.V."/>
            <person name="Spatafora J.W."/>
            <person name="Magnuson J.K."/>
            <person name="Baker S.E."/>
            <person name="Pomraning K.R."/>
        </authorList>
    </citation>
    <scope>NUCLEOTIDE SEQUENCE [LARGE SCALE GENOMIC DNA]</scope>
    <source>
        <strain evidence="2">CBS 7786</strain>
    </source>
</reference>
<dbReference type="EMBL" id="MU971338">
    <property type="protein sequence ID" value="KAK9240744.1"/>
    <property type="molecule type" value="Genomic_DNA"/>
</dbReference>
<protein>
    <submittedName>
        <fullName evidence="1">Dienelactone hydrolase</fullName>
    </submittedName>
</protein>
<dbReference type="Proteomes" id="UP001433508">
    <property type="component" value="Unassembled WGS sequence"/>
</dbReference>
<keyword evidence="2" id="KW-1185">Reference proteome</keyword>
<proteinExistence type="predicted"/>
<organism evidence="1 2">
    <name type="scientific">Lipomyces kononenkoae</name>
    <name type="common">Yeast</name>
    <dbReference type="NCBI Taxonomy" id="34357"/>
    <lineage>
        <taxon>Eukaryota</taxon>
        <taxon>Fungi</taxon>
        <taxon>Dikarya</taxon>
        <taxon>Ascomycota</taxon>
        <taxon>Saccharomycotina</taxon>
        <taxon>Lipomycetes</taxon>
        <taxon>Lipomycetales</taxon>
        <taxon>Lipomycetaceae</taxon>
        <taxon>Lipomyces</taxon>
    </lineage>
</organism>
<sequence length="245" mass="26792">MSSNPPGLCCLTGVKHEGPVSGEIIDYHGISTYVSGDKTSKKIILFVTDIFGHVLSNAQLLADDFASQGYYVIVPDLFEGDPIPWTPFEKLGEVGLPEWLGKHSAEAVEPIVEKVLGHIKEDFAPTSIGAVGYCYGAKFVVRLLGEKKIEAGAIAHPSFVTDEEVEKITLPLIISAAQTDPIFTFENRVKTEEILTKNGTIYEITVYSGVVHGFACRVDPTIAIAKYAKERAFFSQVAFFAQYLK</sequence>
<gene>
    <name evidence="1" type="ORF">V1525DRAFT_394845</name>
</gene>
<keyword evidence="1" id="KW-0378">Hydrolase</keyword>
<evidence type="ECO:0000313" key="2">
    <source>
        <dbReference type="Proteomes" id="UP001433508"/>
    </source>
</evidence>
<accession>A0ACC3TAE7</accession>